<protein>
    <submittedName>
        <fullName evidence="1">Uncharacterized protein</fullName>
    </submittedName>
</protein>
<evidence type="ECO:0000313" key="2">
    <source>
        <dbReference type="Proteomes" id="UP001604336"/>
    </source>
</evidence>
<dbReference type="AlphaFoldDB" id="A0ABD1VXN6"/>
<evidence type="ECO:0000313" key="1">
    <source>
        <dbReference type="EMBL" id="KAL2542111.1"/>
    </source>
</evidence>
<reference evidence="2" key="1">
    <citation type="submission" date="2024-07" db="EMBL/GenBank/DDBJ databases">
        <title>Two chromosome-level genome assemblies of Korean endemic species Abeliophyllum distichum and Forsythia ovata (Oleaceae).</title>
        <authorList>
            <person name="Jang H."/>
        </authorList>
    </citation>
    <scope>NUCLEOTIDE SEQUENCE [LARGE SCALE GENOMIC DNA]</scope>
</reference>
<proteinExistence type="predicted"/>
<keyword evidence="2" id="KW-1185">Reference proteome</keyword>
<accession>A0ABD1VXN6</accession>
<comment type="caution">
    <text evidence="1">The sequence shown here is derived from an EMBL/GenBank/DDBJ whole genome shotgun (WGS) entry which is preliminary data.</text>
</comment>
<dbReference type="Proteomes" id="UP001604336">
    <property type="component" value="Unassembled WGS sequence"/>
</dbReference>
<sequence>MKRHLSVSPSMANMMPIQRVDTSTSKELAIISTLMLIGGGETCSDPSIRWAAMEVLSIMVEADFVYPRESYRITVNIELILPGPHERAYFLRMDCIALHMHAFVARKRLPLHPLFLKNSEGL</sequence>
<gene>
    <name evidence="1" type="ORF">Adt_03089</name>
</gene>
<organism evidence="1 2">
    <name type="scientific">Abeliophyllum distichum</name>
    <dbReference type="NCBI Taxonomy" id="126358"/>
    <lineage>
        <taxon>Eukaryota</taxon>
        <taxon>Viridiplantae</taxon>
        <taxon>Streptophyta</taxon>
        <taxon>Embryophyta</taxon>
        <taxon>Tracheophyta</taxon>
        <taxon>Spermatophyta</taxon>
        <taxon>Magnoliopsida</taxon>
        <taxon>eudicotyledons</taxon>
        <taxon>Gunneridae</taxon>
        <taxon>Pentapetalae</taxon>
        <taxon>asterids</taxon>
        <taxon>lamiids</taxon>
        <taxon>Lamiales</taxon>
        <taxon>Oleaceae</taxon>
        <taxon>Forsythieae</taxon>
        <taxon>Abeliophyllum</taxon>
    </lineage>
</organism>
<dbReference type="EMBL" id="JBFOLK010000001">
    <property type="protein sequence ID" value="KAL2542111.1"/>
    <property type="molecule type" value="Genomic_DNA"/>
</dbReference>
<name>A0ABD1VXN6_9LAMI</name>